<dbReference type="RefSeq" id="WP_104967911.1">
    <property type="nucleotide sequence ID" value="NZ_CP025536.1"/>
</dbReference>
<keyword evidence="1" id="KW-0812">Transmembrane</keyword>
<feature type="transmembrane region" description="Helical" evidence="1">
    <location>
        <begin position="7"/>
        <end position="26"/>
    </location>
</feature>
<feature type="transmembrane region" description="Helical" evidence="1">
    <location>
        <begin position="56"/>
        <end position="78"/>
    </location>
</feature>
<evidence type="ECO:0000313" key="2">
    <source>
        <dbReference type="EMBL" id="AUW96584.1"/>
    </source>
</evidence>
<keyword evidence="1" id="KW-0472">Membrane</keyword>
<sequence length="189" mass="21644">MAKGLKIFYSLIGLVLLTILGNVIVLNQRFLNLQAFSWLPVDYRPTVFFREILAQYLLWAATILFVLVLVTILVILFFPRRYSEVELQDKQGKLKLKKSAVEGYVKSLVESEGLMKNPKVTAHLYKKKFKVDVKGQVVPRTKVIANTEQLKKDVETGLKAFFGIEHDVDFNVKVKDVVEEKTLKTGRVE</sequence>
<dbReference type="KEGG" id="splr:C0J00_05425"/>
<protein>
    <submittedName>
        <fullName evidence="2">Alkaline shock response membrane anchor protein AmaP</fullName>
    </submittedName>
</protein>
<reference evidence="2 3" key="2">
    <citation type="submission" date="2018-02" db="EMBL/GenBank/DDBJ databases">
        <title>Whole genome sequencing analysis of Streptococcus pluranimalium isolated from cattle infected mastitis in China.</title>
        <authorList>
            <person name="Zhang J.-R."/>
            <person name="Hu G.-Z."/>
        </authorList>
    </citation>
    <scope>NUCLEOTIDE SEQUENCE [LARGE SCALE GENOMIC DNA]</scope>
    <source>
        <strain evidence="2 3">TH11417</strain>
    </source>
</reference>
<evidence type="ECO:0000256" key="1">
    <source>
        <dbReference type="SAM" id="Phobius"/>
    </source>
</evidence>
<keyword evidence="3" id="KW-1185">Reference proteome</keyword>
<dbReference type="GeneID" id="98393347"/>
<gene>
    <name evidence="2" type="ORF">C0J00_05425</name>
</gene>
<reference evidence="2 3" key="1">
    <citation type="submission" date="2017-12" db="EMBL/GenBank/DDBJ databases">
        <authorList>
            <person name="Hurst M.R.H."/>
        </authorList>
    </citation>
    <scope>NUCLEOTIDE SEQUENCE [LARGE SCALE GENOMIC DNA]</scope>
    <source>
        <strain evidence="2 3">TH11417</strain>
    </source>
</reference>
<organism evidence="2 3">
    <name type="scientific">Streptococcus pluranimalium</name>
    <dbReference type="NCBI Taxonomy" id="82348"/>
    <lineage>
        <taxon>Bacteria</taxon>
        <taxon>Bacillati</taxon>
        <taxon>Bacillota</taxon>
        <taxon>Bacilli</taxon>
        <taxon>Lactobacillales</taxon>
        <taxon>Streptococcaceae</taxon>
        <taxon>Streptococcus</taxon>
    </lineage>
</organism>
<proteinExistence type="predicted"/>
<dbReference type="Proteomes" id="UP000238956">
    <property type="component" value="Chromosome"/>
</dbReference>
<dbReference type="NCBIfam" id="NF033218">
    <property type="entry name" value="anchor_AmaP"/>
    <property type="match status" value="1"/>
</dbReference>
<accession>A0A2L0D4G8</accession>
<keyword evidence="1" id="KW-1133">Transmembrane helix</keyword>
<dbReference type="AlphaFoldDB" id="A0A2L0D4G8"/>
<dbReference type="OrthoDB" id="2237420at2"/>
<name>A0A2L0D4G8_9STRE</name>
<dbReference type="EMBL" id="CP025536">
    <property type="protein sequence ID" value="AUW96584.1"/>
    <property type="molecule type" value="Genomic_DNA"/>
</dbReference>
<evidence type="ECO:0000313" key="3">
    <source>
        <dbReference type="Proteomes" id="UP000238956"/>
    </source>
</evidence>